<dbReference type="RefSeq" id="WP_345421057.1">
    <property type="nucleotide sequence ID" value="NZ_AP031496.1"/>
</dbReference>
<dbReference type="Gene3D" id="1.10.530.10">
    <property type="match status" value="1"/>
</dbReference>
<feature type="region of interest" description="Disordered" evidence="1">
    <location>
        <begin position="30"/>
        <end position="50"/>
    </location>
</feature>
<evidence type="ECO:0000256" key="1">
    <source>
        <dbReference type="SAM" id="MobiDB-lite"/>
    </source>
</evidence>
<dbReference type="SMART" id="SM00047">
    <property type="entry name" value="LYZ2"/>
    <property type="match status" value="1"/>
</dbReference>
<sequence>MPRAPFLTALALLLPAGLLAAVFGLEHNARQPSPPSLLERPAAPKPGPAPDFASIEDVSEKKQAFVDYLLPLIRYHNDLLRWQRGQLQQIQNRREKGQKLSSEQQSLLEQLQQTFESQEVSDLLAKVDTIPASLVLAQAATESGWGSSRFAREGNNYFGQWCYQVGCGIKPAQRATGKSHEVKRFNSVTSSVRAYFNNLNTNPAYQQLRQLRQQTRDSGQRLTGVLMAAGLAKYSEKGDDYIDYLRSMINSNGWGKLDASAQQLADASE</sequence>
<dbReference type="PANTHER" id="PTHR40572:SF1">
    <property type="entry name" value="PROTEIN BAX"/>
    <property type="match status" value="1"/>
</dbReference>
<dbReference type="Proteomes" id="UP001409585">
    <property type="component" value="Unassembled WGS sequence"/>
</dbReference>
<organism evidence="3 4">
    <name type="scientific">Halioxenophilus aromaticivorans</name>
    <dbReference type="NCBI Taxonomy" id="1306992"/>
    <lineage>
        <taxon>Bacteria</taxon>
        <taxon>Pseudomonadati</taxon>
        <taxon>Pseudomonadota</taxon>
        <taxon>Gammaproteobacteria</taxon>
        <taxon>Alteromonadales</taxon>
        <taxon>Alteromonadaceae</taxon>
        <taxon>Halioxenophilus</taxon>
    </lineage>
</organism>
<evidence type="ECO:0000313" key="3">
    <source>
        <dbReference type="EMBL" id="GAA4941627.1"/>
    </source>
</evidence>
<comment type="caution">
    <text evidence="3">The sequence shown here is derived from an EMBL/GenBank/DDBJ whole genome shotgun (WGS) entry which is preliminary data.</text>
</comment>
<keyword evidence="4" id="KW-1185">Reference proteome</keyword>
<dbReference type="Pfam" id="PF01832">
    <property type="entry name" value="Glucosaminidase"/>
    <property type="match status" value="1"/>
</dbReference>
<dbReference type="EMBL" id="BAABLX010000012">
    <property type="protein sequence ID" value="GAA4941627.1"/>
    <property type="molecule type" value="Genomic_DNA"/>
</dbReference>
<dbReference type="GO" id="GO:0004040">
    <property type="term" value="F:amidase activity"/>
    <property type="evidence" value="ECO:0007669"/>
    <property type="project" value="InterPro"/>
</dbReference>
<dbReference type="InterPro" id="IPR053195">
    <property type="entry name" value="Bax-like"/>
</dbReference>
<gene>
    <name evidence="3" type="ORF">GCM10025791_20130</name>
</gene>
<dbReference type="InterPro" id="IPR002901">
    <property type="entry name" value="MGlyc_endo_b_GlcNAc-like_dom"/>
</dbReference>
<reference evidence="4" key="1">
    <citation type="journal article" date="2019" name="Int. J. Syst. Evol. Microbiol.">
        <title>The Global Catalogue of Microorganisms (GCM) 10K type strain sequencing project: providing services to taxonomists for standard genome sequencing and annotation.</title>
        <authorList>
            <consortium name="The Broad Institute Genomics Platform"/>
            <consortium name="The Broad Institute Genome Sequencing Center for Infectious Disease"/>
            <person name="Wu L."/>
            <person name="Ma J."/>
        </authorList>
    </citation>
    <scope>NUCLEOTIDE SEQUENCE [LARGE SCALE GENOMIC DNA]</scope>
    <source>
        <strain evidence="4">JCM 19134</strain>
    </source>
</reference>
<accession>A0AAV3U247</accession>
<evidence type="ECO:0000313" key="4">
    <source>
        <dbReference type="Proteomes" id="UP001409585"/>
    </source>
</evidence>
<protein>
    <submittedName>
        <fullName evidence="3">Glucosaminidase domain-containing protein</fullName>
    </submittedName>
</protein>
<proteinExistence type="predicted"/>
<evidence type="ECO:0000259" key="2">
    <source>
        <dbReference type="SMART" id="SM00047"/>
    </source>
</evidence>
<name>A0AAV3U247_9ALTE</name>
<feature type="domain" description="Mannosyl-glycoprotein endo-beta-N-acetylglucosamidase-like" evidence="2">
    <location>
        <begin position="99"/>
        <end position="235"/>
    </location>
</feature>
<dbReference type="PANTHER" id="PTHR40572">
    <property type="entry name" value="PROTEIN BAX"/>
    <property type="match status" value="1"/>
</dbReference>
<dbReference type="AlphaFoldDB" id="A0AAV3U247"/>